<accession>A0AAE8N814</accession>
<keyword evidence="2" id="KW-1133">Transmembrane helix</keyword>
<evidence type="ECO:0000256" key="1">
    <source>
        <dbReference type="SAM" id="MobiDB-lite"/>
    </source>
</evidence>
<comment type="caution">
    <text evidence="4">The sequence shown here is derived from an EMBL/GenBank/DDBJ whole genome shotgun (WGS) entry which is preliminary data.</text>
</comment>
<feature type="compositionally biased region" description="Basic and acidic residues" evidence="1">
    <location>
        <begin position="327"/>
        <end position="338"/>
    </location>
</feature>
<dbReference type="Pfam" id="PF14610">
    <property type="entry name" value="Psg1"/>
    <property type="match status" value="1"/>
</dbReference>
<keyword evidence="5" id="KW-1185">Reference proteome</keyword>
<dbReference type="InterPro" id="IPR028000">
    <property type="entry name" value="Pma1"/>
</dbReference>
<dbReference type="Proteomes" id="UP001187682">
    <property type="component" value="Unassembled WGS sequence"/>
</dbReference>
<reference evidence="4" key="1">
    <citation type="submission" date="2018-03" db="EMBL/GenBank/DDBJ databases">
        <authorList>
            <person name="Guldener U."/>
        </authorList>
    </citation>
    <scope>NUCLEOTIDE SEQUENCE</scope>
</reference>
<keyword evidence="3" id="KW-0732">Signal</keyword>
<feature type="signal peptide" evidence="3">
    <location>
        <begin position="1"/>
        <end position="23"/>
    </location>
</feature>
<protein>
    <recommendedName>
        <fullName evidence="6">DUF1191 domain-containing protein</fullName>
    </recommendedName>
</protein>
<name>A0AAE8N814_9PEZI</name>
<evidence type="ECO:0000256" key="2">
    <source>
        <dbReference type="SAM" id="Phobius"/>
    </source>
</evidence>
<feature type="transmembrane region" description="Helical" evidence="2">
    <location>
        <begin position="246"/>
        <end position="267"/>
    </location>
</feature>
<feature type="region of interest" description="Disordered" evidence="1">
    <location>
        <begin position="85"/>
        <end position="104"/>
    </location>
</feature>
<organism evidence="4 5">
    <name type="scientific">Cephalotrichum gorgonifer</name>
    <dbReference type="NCBI Taxonomy" id="2041049"/>
    <lineage>
        <taxon>Eukaryota</taxon>
        <taxon>Fungi</taxon>
        <taxon>Dikarya</taxon>
        <taxon>Ascomycota</taxon>
        <taxon>Pezizomycotina</taxon>
        <taxon>Sordariomycetes</taxon>
        <taxon>Hypocreomycetidae</taxon>
        <taxon>Microascales</taxon>
        <taxon>Microascaceae</taxon>
        <taxon>Cephalotrichum</taxon>
    </lineage>
</organism>
<dbReference type="EMBL" id="ONZQ02000021">
    <property type="protein sequence ID" value="SPO07479.1"/>
    <property type="molecule type" value="Genomic_DNA"/>
</dbReference>
<evidence type="ECO:0000313" key="4">
    <source>
        <dbReference type="EMBL" id="SPO07479.1"/>
    </source>
</evidence>
<sequence>MLLRAPWPALLAALSLVTQPSVAHLIHPRDVAARDVDVKDWISIGADGTPHTKTAAITTENGAARTISGAPYALTGTVFTITSGTQVTTSTGRPPPPEAKETDGAGGQFAVCHNRVGLNGPFCEPSADSMLSVGRTYYVTWDKTFFGTDTRDDLVNITANYLPSSRRIMNAIPVPAGQGYMPLTIQESFMLGQEVQKPIRLVMTYFDDEEGELKEVPGPRVNIVRADISVAEHVEGKKGGGGVHPAAIAVPVVVGLLAVGLGFWCLWRRNKDRFILSRIRRRSSGGQGYGVGRSRAGRMGGGGGDVGKEEIDLPVSPPPRTAGTNVFREEIRRQDTGR</sequence>
<feature type="region of interest" description="Disordered" evidence="1">
    <location>
        <begin position="283"/>
        <end position="338"/>
    </location>
</feature>
<evidence type="ECO:0008006" key="6">
    <source>
        <dbReference type="Google" id="ProtNLM"/>
    </source>
</evidence>
<feature type="chain" id="PRO_5042199398" description="DUF1191 domain-containing protein" evidence="3">
    <location>
        <begin position="24"/>
        <end position="338"/>
    </location>
</feature>
<keyword evidence="2" id="KW-0812">Transmembrane</keyword>
<evidence type="ECO:0000313" key="5">
    <source>
        <dbReference type="Proteomes" id="UP001187682"/>
    </source>
</evidence>
<keyword evidence="2" id="KW-0472">Membrane</keyword>
<gene>
    <name evidence="4" type="ORF">DNG_10173</name>
</gene>
<evidence type="ECO:0000256" key="3">
    <source>
        <dbReference type="SAM" id="SignalP"/>
    </source>
</evidence>
<proteinExistence type="predicted"/>
<dbReference type="AlphaFoldDB" id="A0AAE8N814"/>